<name>A0A4C1XFB0_EUMVA</name>
<evidence type="ECO:0000313" key="1">
    <source>
        <dbReference type="EMBL" id="GBP61780.1"/>
    </source>
</evidence>
<protein>
    <submittedName>
        <fullName evidence="1">Uncharacterized protein</fullName>
    </submittedName>
</protein>
<dbReference type="Proteomes" id="UP000299102">
    <property type="component" value="Unassembled WGS sequence"/>
</dbReference>
<organism evidence="1 2">
    <name type="scientific">Eumeta variegata</name>
    <name type="common">Bagworm moth</name>
    <name type="synonym">Eumeta japonica</name>
    <dbReference type="NCBI Taxonomy" id="151549"/>
    <lineage>
        <taxon>Eukaryota</taxon>
        <taxon>Metazoa</taxon>
        <taxon>Ecdysozoa</taxon>
        <taxon>Arthropoda</taxon>
        <taxon>Hexapoda</taxon>
        <taxon>Insecta</taxon>
        <taxon>Pterygota</taxon>
        <taxon>Neoptera</taxon>
        <taxon>Endopterygota</taxon>
        <taxon>Lepidoptera</taxon>
        <taxon>Glossata</taxon>
        <taxon>Ditrysia</taxon>
        <taxon>Tineoidea</taxon>
        <taxon>Psychidae</taxon>
        <taxon>Oiketicinae</taxon>
        <taxon>Eumeta</taxon>
    </lineage>
</organism>
<dbReference type="AlphaFoldDB" id="A0A4C1XFB0"/>
<sequence>MGDIRPSTHAIPLDAPTLEFKYSGGSAPQNAHNFLAIEPECLNAGRAYASSKVGRERGGAAKILLGEVPLVIPSECRSEGEVGGLAPKTVEDEYSFTGKWFRNDAVAVALFTYTGFTLFGGRCMPSTLGFFFRRPLQAN</sequence>
<reference evidence="1 2" key="1">
    <citation type="journal article" date="2019" name="Commun. Biol.">
        <title>The bagworm genome reveals a unique fibroin gene that provides high tensile strength.</title>
        <authorList>
            <person name="Kono N."/>
            <person name="Nakamura H."/>
            <person name="Ohtoshi R."/>
            <person name="Tomita M."/>
            <person name="Numata K."/>
            <person name="Arakawa K."/>
        </authorList>
    </citation>
    <scope>NUCLEOTIDE SEQUENCE [LARGE SCALE GENOMIC DNA]</scope>
</reference>
<comment type="caution">
    <text evidence="1">The sequence shown here is derived from an EMBL/GenBank/DDBJ whole genome shotgun (WGS) entry which is preliminary data.</text>
</comment>
<accession>A0A4C1XFB0</accession>
<gene>
    <name evidence="1" type="ORF">EVAR_96024_1</name>
</gene>
<keyword evidence="2" id="KW-1185">Reference proteome</keyword>
<proteinExistence type="predicted"/>
<dbReference type="EMBL" id="BGZK01000822">
    <property type="protein sequence ID" value="GBP61780.1"/>
    <property type="molecule type" value="Genomic_DNA"/>
</dbReference>
<evidence type="ECO:0000313" key="2">
    <source>
        <dbReference type="Proteomes" id="UP000299102"/>
    </source>
</evidence>